<comment type="subcellular location">
    <subcellularLocation>
        <location evidence="1 10">Nucleus</location>
    </subcellularLocation>
</comment>
<evidence type="ECO:0000256" key="5">
    <source>
        <dbReference type="ARBA" id="ARBA00023015"/>
    </source>
</evidence>
<evidence type="ECO:0000256" key="10">
    <source>
        <dbReference type="RuleBase" id="RU004549"/>
    </source>
</evidence>
<protein>
    <recommendedName>
        <fullName evidence="10">Auxin-responsive protein</fullName>
    </recommendedName>
</protein>
<dbReference type="GeneID" id="125423696"/>
<dbReference type="Gene3D" id="3.10.20.90">
    <property type="entry name" value="Phosphatidylinositol 3-kinase Catalytic Subunit, Chain A, domain 1"/>
    <property type="match status" value="1"/>
</dbReference>
<evidence type="ECO:0000259" key="11">
    <source>
        <dbReference type="PROSITE" id="PS51745"/>
    </source>
</evidence>
<comment type="subunit">
    <text evidence="3 10">Homodimers and heterodimers.</text>
</comment>
<dbReference type="PROSITE" id="PS51745">
    <property type="entry name" value="PB1"/>
    <property type="match status" value="1"/>
</dbReference>
<evidence type="ECO:0000256" key="7">
    <source>
        <dbReference type="ARBA" id="ARBA00023242"/>
    </source>
</evidence>
<evidence type="ECO:0000256" key="8">
    <source>
        <dbReference type="ARBA" id="ARBA00023294"/>
    </source>
</evidence>
<evidence type="ECO:0000256" key="9">
    <source>
        <dbReference type="ARBA" id="ARBA00025283"/>
    </source>
</evidence>
<evidence type="ECO:0000256" key="4">
    <source>
        <dbReference type="ARBA" id="ARBA00022491"/>
    </source>
</evidence>
<evidence type="ECO:0000256" key="2">
    <source>
        <dbReference type="ARBA" id="ARBA00006728"/>
    </source>
</evidence>
<sequence length="255" mass="28912">MELQLCLALPGINPVKKFDLNNNFVFDPQDHHLITNQSSSNPYCFLLPTHTATTTTATTTTAATFEDVNTKKKRSFCQAFLDHNETVPPPTLPLLPWNNHPNDDEDDLPKHLHNFSSQSSINIKEEGDGDGVVGWPPVKPWRKKCVWWHGFNNGSGRTTVGNGCGCGGRVSNSMYVKVKMDGVAIARKVNLSLHHSFQTLLHTLMNMFAKCQEDSDNYKLTYQDREGDWLFADQDVPWRTFTRSVQRLKLVKRSH</sequence>
<dbReference type="Pfam" id="PF02309">
    <property type="entry name" value="AUX_IAA"/>
    <property type="match status" value="2"/>
</dbReference>
<gene>
    <name evidence="13" type="primary">LOC125423696</name>
</gene>
<organism evidence="12 13">
    <name type="scientific">Ziziphus jujuba</name>
    <name type="common">Chinese jujube</name>
    <name type="synonym">Ziziphus sativa</name>
    <dbReference type="NCBI Taxonomy" id="326968"/>
    <lineage>
        <taxon>Eukaryota</taxon>
        <taxon>Viridiplantae</taxon>
        <taxon>Streptophyta</taxon>
        <taxon>Embryophyta</taxon>
        <taxon>Tracheophyta</taxon>
        <taxon>Spermatophyta</taxon>
        <taxon>Magnoliopsida</taxon>
        <taxon>eudicotyledons</taxon>
        <taxon>Gunneridae</taxon>
        <taxon>Pentapetalae</taxon>
        <taxon>rosids</taxon>
        <taxon>fabids</taxon>
        <taxon>Rosales</taxon>
        <taxon>Rhamnaceae</taxon>
        <taxon>Paliureae</taxon>
        <taxon>Ziziphus</taxon>
    </lineage>
</organism>
<dbReference type="PANTHER" id="PTHR31734:SF38">
    <property type="entry name" value="AUXIN-RESPONSIVE PROTEIN IAA29"/>
    <property type="match status" value="1"/>
</dbReference>
<keyword evidence="5 10" id="KW-0805">Transcription regulation</keyword>
<evidence type="ECO:0000256" key="1">
    <source>
        <dbReference type="ARBA" id="ARBA00004123"/>
    </source>
</evidence>
<evidence type="ECO:0000256" key="6">
    <source>
        <dbReference type="ARBA" id="ARBA00023163"/>
    </source>
</evidence>
<dbReference type="InterPro" id="IPR033389">
    <property type="entry name" value="AUX/IAA_dom"/>
</dbReference>
<feature type="domain" description="PB1" evidence="11">
    <location>
        <begin position="173"/>
        <end position="255"/>
    </location>
</feature>
<dbReference type="RefSeq" id="XP_048334531.2">
    <property type="nucleotide sequence ID" value="XM_048478574.2"/>
</dbReference>
<name>A0ABM3ISA0_ZIZJJ</name>
<keyword evidence="12" id="KW-1185">Reference proteome</keyword>
<keyword evidence="4 10" id="KW-0678">Repressor</keyword>
<keyword evidence="6 10" id="KW-0804">Transcription</keyword>
<evidence type="ECO:0000256" key="3">
    <source>
        <dbReference type="ARBA" id="ARBA00011726"/>
    </source>
</evidence>
<dbReference type="InterPro" id="IPR053793">
    <property type="entry name" value="PB1-like"/>
</dbReference>
<proteinExistence type="inferred from homology"/>
<keyword evidence="8 10" id="KW-0927">Auxin signaling pathway</keyword>
<keyword evidence="7 10" id="KW-0539">Nucleus</keyword>
<comment type="function">
    <text evidence="9">Aux/IAA proteins are short-lived transcriptional factors that function as repressors of early auxin response genes at low auxin concentrations. Repression is thought to result from the interaction with auxin response factors (ARFs), proteins that bind to the auxin-responsive promoter element (AuxRE). Formation of heterodimers with ARF proteins may alter their ability to modulate early auxin response genes expression.</text>
</comment>
<dbReference type="InterPro" id="IPR003311">
    <property type="entry name" value="AUX_IAA"/>
</dbReference>
<evidence type="ECO:0000313" key="12">
    <source>
        <dbReference type="Proteomes" id="UP001652623"/>
    </source>
</evidence>
<comment type="similarity">
    <text evidence="2 10">Belongs to the Aux/IAA family.</text>
</comment>
<reference evidence="13" key="1">
    <citation type="submission" date="2025-08" db="UniProtKB">
        <authorList>
            <consortium name="RefSeq"/>
        </authorList>
    </citation>
    <scope>IDENTIFICATION</scope>
    <source>
        <tissue evidence="13">Seedling</tissue>
    </source>
</reference>
<dbReference type="Proteomes" id="UP001652623">
    <property type="component" value="Chromosome 1"/>
</dbReference>
<dbReference type="SUPFAM" id="SSF54277">
    <property type="entry name" value="CAD &amp; PB1 domains"/>
    <property type="match status" value="1"/>
</dbReference>
<evidence type="ECO:0000313" key="13">
    <source>
        <dbReference type="RefSeq" id="XP_048334531.2"/>
    </source>
</evidence>
<dbReference type="PANTHER" id="PTHR31734">
    <property type="entry name" value="AUXIN-RESPONSIVE PROTEIN IAA17"/>
    <property type="match status" value="1"/>
</dbReference>
<accession>A0ABM3ISA0</accession>